<evidence type="ECO:0000256" key="11">
    <source>
        <dbReference type="ARBA" id="ARBA00025874"/>
    </source>
</evidence>
<evidence type="ECO:0000256" key="1">
    <source>
        <dbReference type="ARBA" id="ARBA00003164"/>
    </source>
</evidence>
<dbReference type="AlphaFoldDB" id="A0A0K2A1T1"/>
<dbReference type="PANTHER" id="PTHR10059:SF0">
    <property type="entry name" value="GRANULOCYTE-MACROPHAGE COLONY-STIMULATING FACTOR"/>
    <property type="match status" value="1"/>
</dbReference>
<dbReference type="PROSITE" id="PS00702">
    <property type="entry name" value="GM_CSF"/>
    <property type="match status" value="1"/>
</dbReference>
<sequence>MWLQNLLLLGTVVYSISAPTRPPSPVTRPWKHVIAIKEAQNLLNNSSDTAAVMNETVEVIAETFDPQEPTCFQTRLELYEQGLRGSLTKLKGLLTIIASHYKRHCPLTPETSCMTQIITFDSFKQDLNDFLFVIPFDCWGPVQK</sequence>
<evidence type="ECO:0000256" key="9">
    <source>
        <dbReference type="ARBA" id="ARBA00023157"/>
    </source>
</evidence>
<evidence type="ECO:0000256" key="3">
    <source>
        <dbReference type="ARBA" id="ARBA00009378"/>
    </source>
</evidence>
<feature type="chain" id="PRO_5005473144" description="Granulocyte-macrophage colony-stimulating factor" evidence="13">
    <location>
        <begin position="18"/>
        <end position="144"/>
    </location>
</feature>
<evidence type="ECO:0000256" key="7">
    <source>
        <dbReference type="ARBA" id="ARBA00022729"/>
    </source>
</evidence>
<dbReference type="GO" id="GO:0050793">
    <property type="term" value="P:regulation of developmental process"/>
    <property type="evidence" value="ECO:0007669"/>
    <property type="project" value="UniProtKB-ARBA"/>
</dbReference>
<dbReference type="InterPro" id="IPR009079">
    <property type="entry name" value="4_helix_cytokine-like_core"/>
</dbReference>
<comment type="subcellular location">
    <subcellularLocation>
        <location evidence="2">Secreted</location>
    </subcellularLocation>
</comment>
<proteinExistence type="evidence at transcript level"/>
<keyword evidence="8" id="KW-0339">Growth factor</keyword>
<comment type="similarity">
    <text evidence="3">Belongs to the GM-CSF family.</text>
</comment>
<dbReference type="GO" id="GO:0008083">
    <property type="term" value="F:growth factor activity"/>
    <property type="evidence" value="ECO:0007669"/>
    <property type="project" value="UniProtKB-KW"/>
</dbReference>
<name>A0A0K2A1T1_CASFI</name>
<organism evidence="14">
    <name type="scientific">Castor fiber</name>
    <name type="common">Eurasian beaver</name>
    <dbReference type="NCBI Taxonomy" id="10185"/>
    <lineage>
        <taxon>Eukaryota</taxon>
        <taxon>Metazoa</taxon>
        <taxon>Chordata</taxon>
        <taxon>Craniata</taxon>
        <taxon>Vertebrata</taxon>
        <taxon>Euteleostomi</taxon>
        <taxon>Mammalia</taxon>
        <taxon>Eutheria</taxon>
        <taxon>Euarchontoglires</taxon>
        <taxon>Glires</taxon>
        <taxon>Rodentia</taxon>
        <taxon>Castorimorpha</taxon>
        <taxon>Castoridae</taxon>
        <taxon>Castor</taxon>
    </lineage>
</organism>
<dbReference type="GO" id="GO:0009966">
    <property type="term" value="P:regulation of signal transduction"/>
    <property type="evidence" value="ECO:0007669"/>
    <property type="project" value="UniProtKB-ARBA"/>
</dbReference>
<keyword evidence="9" id="KW-1015">Disulfide bond</keyword>
<evidence type="ECO:0000313" key="14">
    <source>
        <dbReference type="EMBL" id="AKZ42267.1"/>
    </source>
</evidence>
<dbReference type="GO" id="GO:0005129">
    <property type="term" value="F:granulocyte macrophage colony-stimulating factor receptor binding"/>
    <property type="evidence" value="ECO:0007669"/>
    <property type="project" value="InterPro"/>
</dbReference>
<evidence type="ECO:0000256" key="5">
    <source>
        <dbReference type="ARBA" id="ARBA00022514"/>
    </source>
</evidence>
<evidence type="ECO:0000256" key="10">
    <source>
        <dbReference type="ARBA" id="ARBA00023180"/>
    </source>
</evidence>
<dbReference type="Pfam" id="PF01109">
    <property type="entry name" value="GM_CSF"/>
    <property type="match status" value="1"/>
</dbReference>
<evidence type="ECO:0000256" key="4">
    <source>
        <dbReference type="ARBA" id="ARBA00018697"/>
    </source>
</evidence>
<dbReference type="GO" id="GO:0030099">
    <property type="term" value="P:myeloid cell differentiation"/>
    <property type="evidence" value="ECO:0007669"/>
    <property type="project" value="TreeGrafter"/>
</dbReference>
<dbReference type="SUPFAM" id="SSF47266">
    <property type="entry name" value="4-helical cytokines"/>
    <property type="match status" value="1"/>
</dbReference>
<dbReference type="InterPro" id="IPR000773">
    <property type="entry name" value="GM_colony-stim-fac"/>
</dbReference>
<reference evidence="14" key="1">
    <citation type="submission" date="2015-05" db="EMBL/GenBank/DDBJ databases">
        <title>Utilizing next-generation sequencing to resolve the backbone and inform taxonomy of the Core Goodeniaceae.</title>
        <authorList>
            <person name="Michener P.S."/>
            <person name="Gardner A.G."/>
            <person name="Jabaily R.S."/>
            <person name="Sessa E."/>
        </authorList>
    </citation>
    <scope>NUCLEOTIDE SEQUENCE</scope>
    <source>
        <tissue evidence="14">Placenta</tissue>
    </source>
</reference>
<dbReference type="GO" id="GO:0008284">
    <property type="term" value="P:positive regulation of cell population proliferation"/>
    <property type="evidence" value="ECO:0007669"/>
    <property type="project" value="UniProtKB-ARBA"/>
</dbReference>
<feature type="signal peptide" evidence="13">
    <location>
        <begin position="1"/>
        <end position="17"/>
    </location>
</feature>
<accession>A0A0K2A1T1</accession>
<keyword evidence="10" id="KW-0325">Glycoprotein</keyword>
<evidence type="ECO:0000256" key="2">
    <source>
        <dbReference type="ARBA" id="ARBA00004613"/>
    </source>
</evidence>
<dbReference type="GO" id="GO:0006955">
    <property type="term" value="P:immune response"/>
    <property type="evidence" value="ECO:0007669"/>
    <property type="project" value="InterPro"/>
</dbReference>
<dbReference type="Gene3D" id="1.20.1250.10">
    <property type="match status" value="1"/>
</dbReference>
<dbReference type="PANTHER" id="PTHR10059">
    <property type="entry name" value="GRANULOCYTE-MACROPHAGE COLONY-STIMULATING FACTOR GM-CSF"/>
    <property type="match status" value="1"/>
</dbReference>
<evidence type="ECO:0000256" key="12">
    <source>
        <dbReference type="ARBA" id="ARBA00029601"/>
    </source>
</evidence>
<comment type="subunit">
    <text evidence="11">Monomer. The signaling GM-CSF receptor complex is a dodecamer of two head-to-head hexamers of two alpha, two beta, and two ligand subunits.</text>
</comment>
<evidence type="ECO:0000256" key="13">
    <source>
        <dbReference type="SAM" id="SignalP"/>
    </source>
</evidence>
<dbReference type="FunFam" id="1.20.1250.10:FF:000028">
    <property type="entry name" value="Granulocyte-macrophage colony-stimulating factor"/>
    <property type="match status" value="1"/>
</dbReference>
<keyword evidence="5" id="KW-0202">Cytokine</keyword>
<keyword evidence="6" id="KW-0964">Secreted</keyword>
<dbReference type="PRINTS" id="PR00693">
    <property type="entry name" value="GMCSFACTOR"/>
</dbReference>
<comment type="function">
    <text evidence="1">Cytokine that stimulates the growth and differentiation of hematopoietic precursor cells from various lineages, including granulocytes, macrophages, eosinophils and erythrocytes.</text>
</comment>
<dbReference type="EMBL" id="KR905079">
    <property type="protein sequence ID" value="AKZ42267.1"/>
    <property type="molecule type" value="mRNA"/>
</dbReference>
<evidence type="ECO:0000256" key="6">
    <source>
        <dbReference type="ARBA" id="ARBA00022525"/>
    </source>
</evidence>
<dbReference type="CDD" id="cd00040">
    <property type="entry name" value="CSF2"/>
    <property type="match status" value="1"/>
</dbReference>
<protein>
    <recommendedName>
        <fullName evidence="4">Granulocyte-macrophage colony-stimulating factor</fullName>
    </recommendedName>
    <alternativeName>
        <fullName evidence="12">Colony-stimulating factor</fullName>
    </alternativeName>
</protein>
<dbReference type="SMART" id="SM00040">
    <property type="entry name" value="CSF2"/>
    <property type="match status" value="1"/>
</dbReference>
<evidence type="ECO:0000256" key="8">
    <source>
        <dbReference type="ARBA" id="ARBA00023030"/>
    </source>
</evidence>
<keyword evidence="7 13" id="KW-0732">Signal</keyword>
<dbReference type="GO" id="GO:0005125">
    <property type="term" value="F:cytokine activity"/>
    <property type="evidence" value="ECO:0007669"/>
    <property type="project" value="UniProtKB-KW"/>
</dbReference>
<dbReference type="GO" id="GO:0005615">
    <property type="term" value="C:extracellular space"/>
    <property type="evidence" value="ECO:0007669"/>
    <property type="project" value="UniProtKB-KW"/>
</dbReference>